<sequence>MLQNVVMLTAMVLVVYVPTSYIFHAEVTNVFVYDIYYVSHVCNSLTILMNPEVRKKIRVLLWGASGVVVVVNSRST</sequence>
<protein>
    <submittedName>
        <fullName evidence="3">G_PROTEIN_RECEP_F1_2 domain-containing protein</fullName>
    </submittedName>
</protein>
<proteinExistence type="predicted"/>
<name>A0A1I7Z0D0_9BILA</name>
<keyword evidence="1" id="KW-1133">Transmembrane helix</keyword>
<keyword evidence="2" id="KW-1185">Reference proteome</keyword>
<dbReference type="WBParaSite" id="L893_g21324.t1">
    <property type="protein sequence ID" value="L893_g21324.t1"/>
    <property type="gene ID" value="L893_g21324"/>
</dbReference>
<dbReference type="AlphaFoldDB" id="A0A1I7Z0D0"/>
<evidence type="ECO:0000256" key="1">
    <source>
        <dbReference type="SAM" id="Phobius"/>
    </source>
</evidence>
<keyword evidence="1" id="KW-0472">Membrane</keyword>
<evidence type="ECO:0000313" key="2">
    <source>
        <dbReference type="Proteomes" id="UP000095287"/>
    </source>
</evidence>
<keyword evidence="1" id="KW-0812">Transmembrane</keyword>
<accession>A0A1I7Z0D0</accession>
<reference evidence="3" key="1">
    <citation type="submission" date="2016-11" db="UniProtKB">
        <authorList>
            <consortium name="WormBaseParasite"/>
        </authorList>
    </citation>
    <scope>IDENTIFICATION</scope>
</reference>
<dbReference type="Proteomes" id="UP000095287">
    <property type="component" value="Unplaced"/>
</dbReference>
<evidence type="ECO:0000313" key="3">
    <source>
        <dbReference type="WBParaSite" id="L893_g21324.t1"/>
    </source>
</evidence>
<organism evidence="2 3">
    <name type="scientific">Steinernema glaseri</name>
    <dbReference type="NCBI Taxonomy" id="37863"/>
    <lineage>
        <taxon>Eukaryota</taxon>
        <taxon>Metazoa</taxon>
        <taxon>Ecdysozoa</taxon>
        <taxon>Nematoda</taxon>
        <taxon>Chromadorea</taxon>
        <taxon>Rhabditida</taxon>
        <taxon>Tylenchina</taxon>
        <taxon>Panagrolaimomorpha</taxon>
        <taxon>Strongyloidoidea</taxon>
        <taxon>Steinernematidae</taxon>
        <taxon>Steinernema</taxon>
    </lineage>
</organism>
<feature type="transmembrane region" description="Helical" evidence="1">
    <location>
        <begin position="5"/>
        <end position="24"/>
    </location>
</feature>